<evidence type="ECO:0000313" key="2">
    <source>
        <dbReference type="EMBL" id="GAD14810.1"/>
    </source>
</evidence>
<dbReference type="EMBL" id="BASG01000040">
    <property type="protein sequence ID" value="GAD14810.1"/>
    <property type="molecule type" value="Genomic_DNA"/>
</dbReference>
<proteinExistence type="predicted"/>
<dbReference type="AlphaFoldDB" id="U2X798"/>
<keyword evidence="1" id="KW-0812">Transmembrane</keyword>
<accession>U2X798</accession>
<reference evidence="3" key="1">
    <citation type="journal article" date="2013" name="Genome">
        <title>Draft Genome Sequence of Geobacillus kaustophilus GBlys, a Lysogenic Strain with Bacteriophage phiOH2.</title>
        <authorList>
            <person name="Doi K."/>
            <person name="Mori K."/>
            <person name="Martono H."/>
            <person name="Nagayoshi Y."/>
            <person name="Fujino Y."/>
            <person name="Tashiro K."/>
            <person name="Kuhara S."/>
            <person name="Ohshima T."/>
        </authorList>
    </citation>
    <scope>NUCLEOTIDE SEQUENCE [LARGE SCALE GENOMIC DNA]</scope>
    <source>
        <strain evidence="3">GBlys</strain>
    </source>
</reference>
<protein>
    <submittedName>
        <fullName evidence="2">Integral membrane protein</fullName>
    </submittedName>
</protein>
<keyword evidence="1" id="KW-1133">Transmembrane helix</keyword>
<name>U2X798_GEOKU</name>
<sequence length="50" mass="5664">MIIRYSIEAFDRAIVIREVISWGFTILYVLGFIRISNILNDGSKSKEASG</sequence>
<evidence type="ECO:0000313" key="3">
    <source>
        <dbReference type="Proteomes" id="UP000016424"/>
    </source>
</evidence>
<organism evidence="2 3">
    <name type="scientific">Geobacillus kaustophilus GBlys</name>
    <dbReference type="NCBI Taxonomy" id="1337888"/>
    <lineage>
        <taxon>Bacteria</taxon>
        <taxon>Bacillati</taxon>
        <taxon>Bacillota</taxon>
        <taxon>Bacilli</taxon>
        <taxon>Bacillales</taxon>
        <taxon>Anoxybacillaceae</taxon>
        <taxon>Geobacillus</taxon>
        <taxon>Geobacillus thermoleovorans group</taxon>
    </lineage>
</organism>
<comment type="caution">
    <text evidence="2">The sequence shown here is derived from an EMBL/GenBank/DDBJ whole genome shotgun (WGS) entry which is preliminary data.</text>
</comment>
<gene>
    <name evidence="2" type="ORF">GBL_3027</name>
</gene>
<keyword evidence="1" id="KW-0472">Membrane</keyword>
<evidence type="ECO:0000256" key="1">
    <source>
        <dbReference type="SAM" id="Phobius"/>
    </source>
</evidence>
<feature type="transmembrane region" description="Helical" evidence="1">
    <location>
        <begin position="20"/>
        <end position="39"/>
    </location>
</feature>
<dbReference type="Proteomes" id="UP000016424">
    <property type="component" value="Unassembled WGS sequence"/>
</dbReference>